<keyword evidence="2 7" id="KW-0813">Transport</keyword>
<sequence length="271" mass="30948">MMLLVIAYPIAYGFFVSMFDTNLMNRWNFVGFKYYWQAVTERDFLDKVLLTFKFTIMVVAGNFIVGTLLAVLLNRKIKGRAIFRLILILPWLFPEVVVALLWKWMFDPIYGLVNHVLVSAHLISEPIAWLSTASYALLAVVFVAVWKGYPLVLIFVLAGLQSISEDLYEAAEMDGATKWQSFLHITLPSLKTVLGTTLVLETIWWFKHFTIIELLTQGGPVNATSVVSIDIFKLAFTDFRFGQASALAFIVFLICFLISFVYRRLLSDETK</sequence>
<dbReference type="PROSITE" id="PS50928">
    <property type="entry name" value="ABC_TM1"/>
    <property type="match status" value="1"/>
</dbReference>
<dbReference type="Pfam" id="PF00528">
    <property type="entry name" value="BPD_transp_1"/>
    <property type="match status" value="1"/>
</dbReference>
<feature type="transmembrane region" description="Helical" evidence="7">
    <location>
        <begin position="241"/>
        <end position="262"/>
    </location>
</feature>
<evidence type="ECO:0000256" key="4">
    <source>
        <dbReference type="ARBA" id="ARBA00022692"/>
    </source>
</evidence>
<comment type="similarity">
    <text evidence="7">Belongs to the binding-protein-dependent transport system permease family.</text>
</comment>
<reference evidence="9 10" key="1">
    <citation type="submission" date="2019-03" db="EMBL/GenBank/DDBJ databases">
        <title>This is whole genome sequence of Paenibacillus sp MS74 strain.</title>
        <authorList>
            <person name="Trinh H.N."/>
        </authorList>
    </citation>
    <scope>NUCLEOTIDE SEQUENCE [LARGE SCALE GENOMIC DNA]</scope>
    <source>
        <strain evidence="9 10">MS74</strain>
    </source>
</reference>
<evidence type="ECO:0000313" key="9">
    <source>
        <dbReference type="EMBL" id="TDF93590.1"/>
    </source>
</evidence>
<keyword evidence="6 7" id="KW-0472">Membrane</keyword>
<keyword evidence="3" id="KW-1003">Cell membrane</keyword>
<dbReference type="PANTHER" id="PTHR43005">
    <property type="entry name" value="BLR7065 PROTEIN"/>
    <property type="match status" value="1"/>
</dbReference>
<evidence type="ECO:0000256" key="6">
    <source>
        <dbReference type="ARBA" id="ARBA00023136"/>
    </source>
</evidence>
<dbReference type="EMBL" id="SMRT01000016">
    <property type="protein sequence ID" value="TDF93590.1"/>
    <property type="molecule type" value="Genomic_DNA"/>
</dbReference>
<dbReference type="GO" id="GO:0055085">
    <property type="term" value="P:transmembrane transport"/>
    <property type="evidence" value="ECO:0007669"/>
    <property type="project" value="InterPro"/>
</dbReference>
<dbReference type="GO" id="GO:0005886">
    <property type="term" value="C:plasma membrane"/>
    <property type="evidence" value="ECO:0007669"/>
    <property type="project" value="UniProtKB-SubCell"/>
</dbReference>
<dbReference type="OrthoDB" id="9788108at2"/>
<keyword evidence="5 7" id="KW-1133">Transmembrane helix</keyword>
<dbReference type="SUPFAM" id="SSF161098">
    <property type="entry name" value="MetI-like"/>
    <property type="match status" value="1"/>
</dbReference>
<organism evidence="9 10">
    <name type="scientific">Paenibacillus piri</name>
    <dbReference type="NCBI Taxonomy" id="2547395"/>
    <lineage>
        <taxon>Bacteria</taxon>
        <taxon>Bacillati</taxon>
        <taxon>Bacillota</taxon>
        <taxon>Bacilli</taxon>
        <taxon>Bacillales</taxon>
        <taxon>Paenibacillaceae</taxon>
        <taxon>Paenibacillus</taxon>
    </lineage>
</organism>
<feature type="transmembrane region" description="Helical" evidence="7">
    <location>
        <begin position="181"/>
        <end position="206"/>
    </location>
</feature>
<comment type="caution">
    <text evidence="9">The sequence shown here is derived from an EMBL/GenBank/DDBJ whole genome shotgun (WGS) entry which is preliminary data.</text>
</comment>
<dbReference type="AlphaFoldDB" id="A0A4R5KH61"/>
<evidence type="ECO:0000256" key="3">
    <source>
        <dbReference type="ARBA" id="ARBA00022475"/>
    </source>
</evidence>
<feature type="transmembrane region" description="Helical" evidence="7">
    <location>
        <begin position="85"/>
        <end position="105"/>
    </location>
</feature>
<evidence type="ECO:0000256" key="2">
    <source>
        <dbReference type="ARBA" id="ARBA00022448"/>
    </source>
</evidence>
<dbReference type="InterPro" id="IPR035906">
    <property type="entry name" value="MetI-like_sf"/>
</dbReference>
<comment type="subcellular location">
    <subcellularLocation>
        <location evidence="1 7">Cell membrane</location>
        <topology evidence="1 7">Multi-pass membrane protein</topology>
    </subcellularLocation>
</comment>
<protein>
    <submittedName>
        <fullName evidence="9">Sugar ABC transporter permease</fullName>
    </submittedName>
</protein>
<feature type="transmembrane region" description="Helical" evidence="7">
    <location>
        <begin position="54"/>
        <end position="73"/>
    </location>
</feature>
<dbReference type="Gene3D" id="1.10.3720.10">
    <property type="entry name" value="MetI-like"/>
    <property type="match status" value="1"/>
</dbReference>
<feature type="domain" description="ABC transmembrane type-1" evidence="8">
    <location>
        <begin position="48"/>
        <end position="262"/>
    </location>
</feature>
<proteinExistence type="inferred from homology"/>
<dbReference type="Proteomes" id="UP000295636">
    <property type="component" value="Unassembled WGS sequence"/>
</dbReference>
<dbReference type="PANTHER" id="PTHR43005:SF1">
    <property type="entry name" value="SPERMIDINE_PUTRESCINE TRANSPORT SYSTEM PERMEASE PROTEIN"/>
    <property type="match status" value="1"/>
</dbReference>
<evidence type="ECO:0000256" key="5">
    <source>
        <dbReference type="ARBA" id="ARBA00022989"/>
    </source>
</evidence>
<feature type="transmembrane region" description="Helical" evidence="7">
    <location>
        <begin position="135"/>
        <end position="160"/>
    </location>
</feature>
<evidence type="ECO:0000259" key="8">
    <source>
        <dbReference type="PROSITE" id="PS50928"/>
    </source>
</evidence>
<keyword evidence="10" id="KW-1185">Reference proteome</keyword>
<evidence type="ECO:0000313" key="10">
    <source>
        <dbReference type="Proteomes" id="UP000295636"/>
    </source>
</evidence>
<dbReference type="CDD" id="cd06261">
    <property type="entry name" value="TM_PBP2"/>
    <property type="match status" value="1"/>
</dbReference>
<evidence type="ECO:0000256" key="7">
    <source>
        <dbReference type="RuleBase" id="RU363032"/>
    </source>
</evidence>
<evidence type="ECO:0000256" key="1">
    <source>
        <dbReference type="ARBA" id="ARBA00004651"/>
    </source>
</evidence>
<keyword evidence="4 7" id="KW-0812">Transmembrane</keyword>
<dbReference type="InterPro" id="IPR000515">
    <property type="entry name" value="MetI-like"/>
</dbReference>
<accession>A0A4R5KH61</accession>
<name>A0A4R5KH61_9BACL</name>
<gene>
    <name evidence="9" type="ORF">E1757_26260</name>
</gene>